<comment type="subcellular location">
    <subcellularLocation>
        <location evidence="1">Membrane</location>
        <topology evidence="1">Multi-pass membrane protein</topology>
    </subcellularLocation>
</comment>
<proteinExistence type="predicted"/>
<keyword evidence="6" id="KW-1185">Reference proteome</keyword>
<dbReference type="PANTHER" id="PTHR43847:SF1">
    <property type="entry name" value="BLL3993 PROTEIN"/>
    <property type="match status" value="1"/>
</dbReference>
<keyword evidence="5" id="KW-0489">Methyltransferase</keyword>
<dbReference type="EC" id="2.1.1.334" evidence="5"/>
<dbReference type="Proteomes" id="UP001231924">
    <property type="component" value="Unassembled WGS sequence"/>
</dbReference>
<accession>A0ABT7M4M8</accession>
<dbReference type="RefSeq" id="WP_286051496.1">
    <property type="nucleotide sequence ID" value="NZ_JASVWF010000001.1"/>
</dbReference>
<comment type="caution">
    <text evidence="5">The sequence shown here is derived from an EMBL/GenBank/DDBJ whole genome shotgun (WGS) entry which is preliminary data.</text>
</comment>
<evidence type="ECO:0000256" key="3">
    <source>
        <dbReference type="ARBA" id="ARBA00022989"/>
    </source>
</evidence>
<keyword evidence="5" id="KW-0808">Transferase</keyword>
<dbReference type="InterPro" id="IPR052527">
    <property type="entry name" value="Metal_cation-efflux_comp"/>
</dbReference>
<dbReference type="Gene3D" id="1.20.120.1630">
    <property type="match status" value="1"/>
</dbReference>
<evidence type="ECO:0000256" key="4">
    <source>
        <dbReference type="ARBA" id="ARBA00023136"/>
    </source>
</evidence>
<dbReference type="EC" id="2.1.1.100" evidence="5"/>
<sequence length="200" mass="21081">MRTLSDTVWAALGVAGALGGIRVMERLRPAVVADDVGAPDDQAGLRELPRAYLVSAGTILASPVVASGVRLPRWSGPLGLVVGLAGVGLRVWAMRTLQGHYAHALRVVDGQPVVRTGPYAVVRHPGYLGVLLLWVGAGIAARNALAPVLTPAAVGTAYRHRIEAEDALLRRDLPGYDEYAAGTPRLVPLVGRRTGYRTGM</sequence>
<keyword evidence="2" id="KW-0812">Transmembrane</keyword>
<evidence type="ECO:0000313" key="5">
    <source>
        <dbReference type="EMBL" id="MDL5155396.1"/>
    </source>
</evidence>
<gene>
    <name evidence="5" type="ORF">QRT03_05470</name>
</gene>
<dbReference type="Pfam" id="PF04140">
    <property type="entry name" value="ICMT"/>
    <property type="match status" value="1"/>
</dbReference>
<keyword evidence="4" id="KW-0472">Membrane</keyword>
<evidence type="ECO:0000256" key="2">
    <source>
        <dbReference type="ARBA" id="ARBA00022692"/>
    </source>
</evidence>
<dbReference type="GO" id="GO:0032259">
    <property type="term" value="P:methylation"/>
    <property type="evidence" value="ECO:0007669"/>
    <property type="project" value="UniProtKB-KW"/>
</dbReference>
<dbReference type="PANTHER" id="PTHR43847">
    <property type="entry name" value="BLL3993 PROTEIN"/>
    <property type="match status" value="1"/>
</dbReference>
<keyword evidence="3" id="KW-1133">Transmembrane helix</keyword>
<evidence type="ECO:0000313" key="6">
    <source>
        <dbReference type="Proteomes" id="UP001231924"/>
    </source>
</evidence>
<dbReference type="InterPro" id="IPR007269">
    <property type="entry name" value="ICMT_MeTrfase"/>
</dbReference>
<organism evidence="5 6">
    <name type="scientific">Actinomycetospora termitidis</name>
    <dbReference type="NCBI Taxonomy" id="3053470"/>
    <lineage>
        <taxon>Bacteria</taxon>
        <taxon>Bacillati</taxon>
        <taxon>Actinomycetota</taxon>
        <taxon>Actinomycetes</taxon>
        <taxon>Pseudonocardiales</taxon>
        <taxon>Pseudonocardiaceae</taxon>
        <taxon>Actinomycetospora</taxon>
    </lineage>
</organism>
<name>A0ABT7M4M8_9PSEU</name>
<dbReference type="GO" id="GO:0004671">
    <property type="term" value="F:protein C-terminal S-isoprenylcysteine carboxyl O-methyltransferase activity"/>
    <property type="evidence" value="ECO:0007669"/>
    <property type="project" value="UniProtKB-EC"/>
</dbReference>
<evidence type="ECO:0000256" key="1">
    <source>
        <dbReference type="ARBA" id="ARBA00004141"/>
    </source>
</evidence>
<dbReference type="EMBL" id="JASVWF010000001">
    <property type="protein sequence ID" value="MDL5155396.1"/>
    <property type="molecule type" value="Genomic_DNA"/>
</dbReference>
<reference evidence="5 6" key="1">
    <citation type="submission" date="2023-06" db="EMBL/GenBank/DDBJ databases">
        <title>Actinomycetospora Odt1-22.</title>
        <authorList>
            <person name="Supong K."/>
        </authorList>
    </citation>
    <scope>NUCLEOTIDE SEQUENCE [LARGE SCALE GENOMIC DNA]</scope>
    <source>
        <strain evidence="5 6">Odt1-22</strain>
    </source>
</reference>
<protein>
    <submittedName>
        <fullName evidence="5">Isoprenylcysteine carboxylmethyltransferase family protein</fullName>
        <ecNumber evidence="5">2.1.1.100</ecNumber>
        <ecNumber evidence="5">2.1.1.334</ecNumber>
    </submittedName>
</protein>